<evidence type="ECO:0008006" key="5">
    <source>
        <dbReference type="Google" id="ProtNLM"/>
    </source>
</evidence>
<reference evidence="2" key="1">
    <citation type="submission" date="2016-05" db="EMBL/GenBank/DDBJ databases">
        <authorList>
            <person name="Lavstsen T."/>
            <person name="Jespersen J.S."/>
        </authorList>
    </citation>
    <scope>NUCLEOTIDE SEQUENCE [LARGE SCALE GENOMIC DNA]</scope>
</reference>
<name>A0A1A8WVK9_PLAOA</name>
<dbReference type="VEuPathDB" id="PlasmoDB:PocGH01_12060100"/>
<dbReference type="Proteomes" id="UP000078560">
    <property type="component" value="Unassembled WGS sequence"/>
</dbReference>
<evidence type="ECO:0000313" key="2">
    <source>
        <dbReference type="EMBL" id="SBS97006.1"/>
    </source>
</evidence>
<sequence>MENLHYYVILQNSKVQPIIVRQPSAIIIHSQPKMPITLDLPPQNIILKNDEPQPIIVRQQNPNIIIQNPQNEFYGNTNFAMGDHNKCNEVGFNVINSANMTEQKINENVSSLDAIQQIDRIDSPYIYTNHNFAYENKRMPMNNVYFSNVALNKENDYSPYSTVLYANKNTD</sequence>
<gene>
    <name evidence="2" type="ORF">POVCU1_035090</name>
    <name evidence="1" type="ORF">POVCU2_0038090</name>
</gene>
<organism evidence="2 3">
    <name type="scientific">Plasmodium ovale curtisi</name>
    <dbReference type="NCBI Taxonomy" id="864141"/>
    <lineage>
        <taxon>Eukaryota</taxon>
        <taxon>Sar</taxon>
        <taxon>Alveolata</taxon>
        <taxon>Apicomplexa</taxon>
        <taxon>Aconoidasida</taxon>
        <taxon>Haemosporida</taxon>
        <taxon>Plasmodiidae</taxon>
        <taxon>Plasmodium</taxon>
        <taxon>Plasmodium (Plasmodium)</taxon>
    </lineage>
</organism>
<dbReference type="AlphaFoldDB" id="A0A1A8WVK9"/>
<dbReference type="EMBL" id="FLQV01000645">
    <property type="protein sequence ID" value="SBS97006.1"/>
    <property type="molecule type" value="Genomic_DNA"/>
</dbReference>
<protein>
    <recommendedName>
        <fullName evidence="5">Pv-fam-g protein</fullName>
    </recommendedName>
</protein>
<accession>A0A1A8WVK9</accession>
<proteinExistence type="predicted"/>
<evidence type="ECO:0000313" key="3">
    <source>
        <dbReference type="Proteomes" id="UP000078546"/>
    </source>
</evidence>
<evidence type="ECO:0000313" key="4">
    <source>
        <dbReference type="Proteomes" id="UP000078560"/>
    </source>
</evidence>
<evidence type="ECO:0000313" key="1">
    <source>
        <dbReference type="EMBL" id="SBS86597.1"/>
    </source>
</evidence>
<dbReference type="Proteomes" id="UP000078546">
    <property type="component" value="Unassembled WGS sequence"/>
</dbReference>
<dbReference type="EMBL" id="FLQU01000506">
    <property type="protein sequence ID" value="SBS86597.1"/>
    <property type="molecule type" value="Genomic_DNA"/>
</dbReference>
<reference evidence="3 4" key="2">
    <citation type="submission" date="2016-05" db="EMBL/GenBank/DDBJ databases">
        <authorList>
            <person name="Naeem Raeece"/>
        </authorList>
    </citation>
    <scope>NUCLEOTIDE SEQUENCE [LARGE SCALE GENOMIC DNA]</scope>
</reference>